<feature type="region of interest" description="Disordered" evidence="1">
    <location>
        <begin position="384"/>
        <end position="408"/>
    </location>
</feature>
<dbReference type="EMBL" id="LGRX02026680">
    <property type="protein sequence ID" value="KAK3250482.1"/>
    <property type="molecule type" value="Genomic_DNA"/>
</dbReference>
<evidence type="ECO:0000313" key="3">
    <source>
        <dbReference type="Proteomes" id="UP001190700"/>
    </source>
</evidence>
<accession>A0AAE0CAW3</accession>
<reference evidence="2 3" key="1">
    <citation type="journal article" date="2015" name="Genome Biol. Evol.">
        <title>Comparative Genomics of a Bacterivorous Green Alga Reveals Evolutionary Causalities and Consequences of Phago-Mixotrophic Mode of Nutrition.</title>
        <authorList>
            <person name="Burns J.A."/>
            <person name="Paasch A."/>
            <person name="Narechania A."/>
            <person name="Kim E."/>
        </authorList>
    </citation>
    <scope>NUCLEOTIDE SEQUENCE [LARGE SCALE GENOMIC DNA]</scope>
    <source>
        <strain evidence="2 3">PLY_AMNH</strain>
    </source>
</reference>
<sequence>MDVPAFADFAVDATKSRPTRTTYLPGVLRKEVAEKQTAAARPFYSPGQRESWWTTQPDTAGPYVSPRLKAAGIHEPSQRGRSPNRKPREAPRDAARGHRMPAIQIQAIREMSQQETYGTSERVDPTLGRRRRQLTLEARDRYSALDAPRASRGPTSLGIPLGLQLNASQLEALNRLPSRDVPFAPRSSTSLGFSAAIPLNHAQCPALSLPLRSVVPANSDEPPLRSRCTQPFGELPPRSATSLGFTSVLPKYDDDDELTRGHSPRGGGFNIGPAESALNSEEGDKAAEENLVVQDICTDEEDFLSDPYHQDHHQEQLERANTDATITGGRPAPMYETQRISRADSSMTQESSQGALIDWTMACPRSQNSFPLLTSRHGSESFLSDSPDYLSETDSEVDHLPVPVKTRPPPQCAVPPLALNRIPPRPPTPPVIAGCHFPNRPLQEEGGLNGGPGCHAPLLPRALPSRELLPNPQPRGMNQRMASVFEQPSSTPSCSPSHQTLQQQPPQKQPPSVKLRGRHPQPDPGSSAHVVRPESNGGVEETTPAGARLGLHGSATRRPAPTFFPGKHSIVDKAEAGALRSRHRPRVKQPNTEIESRLC</sequence>
<feature type="region of interest" description="Disordered" evidence="1">
    <location>
        <begin position="112"/>
        <end position="131"/>
    </location>
</feature>
<name>A0AAE0CAW3_9CHLO</name>
<feature type="region of interest" description="Disordered" evidence="1">
    <location>
        <begin position="39"/>
        <end position="100"/>
    </location>
</feature>
<dbReference type="Proteomes" id="UP001190700">
    <property type="component" value="Unassembled WGS sequence"/>
</dbReference>
<evidence type="ECO:0000313" key="2">
    <source>
        <dbReference type="EMBL" id="KAK3250482.1"/>
    </source>
</evidence>
<feature type="region of interest" description="Disordered" evidence="1">
    <location>
        <begin position="222"/>
        <end position="284"/>
    </location>
</feature>
<organism evidence="2 3">
    <name type="scientific">Cymbomonas tetramitiformis</name>
    <dbReference type="NCBI Taxonomy" id="36881"/>
    <lineage>
        <taxon>Eukaryota</taxon>
        <taxon>Viridiplantae</taxon>
        <taxon>Chlorophyta</taxon>
        <taxon>Pyramimonadophyceae</taxon>
        <taxon>Pyramimonadales</taxon>
        <taxon>Pyramimonadaceae</taxon>
        <taxon>Cymbomonas</taxon>
    </lineage>
</organism>
<evidence type="ECO:0000256" key="1">
    <source>
        <dbReference type="SAM" id="MobiDB-lite"/>
    </source>
</evidence>
<feature type="compositionally biased region" description="Basic and acidic residues" evidence="1">
    <location>
        <begin position="86"/>
        <end position="96"/>
    </location>
</feature>
<protein>
    <submittedName>
        <fullName evidence="2">Uncharacterized protein</fullName>
    </submittedName>
</protein>
<feature type="compositionally biased region" description="Low complexity" evidence="1">
    <location>
        <begin position="495"/>
        <end position="512"/>
    </location>
</feature>
<proteinExistence type="predicted"/>
<dbReference type="AlphaFoldDB" id="A0AAE0CAW3"/>
<comment type="caution">
    <text evidence="2">The sequence shown here is derived from an EMBL/GenBank/DDBJ whole genome shotgun (WGS) entry which is preliminary data.</text>
</comment>
<keyword evidence="3" id="KW-1185">Reference proteome</keyword>
<feature type="region of interest" description="Disordered" evidence="1">
    <location>
        <begin position="443"/>
        <end position="599"/>
    </location>
</feature>
<gene>
    <name evidence="2" type="ORF">CYMTET_40138</name>
</gene>